<evidence type="ECO:0000313" key="2">
    <source>
        <dbReference type="EMBL" id="PFX24658.1"/>
    </source>
</evidence>
<evidence type="ECO:0000313" key="3">
    <source>
        <dbReference type="Proteomes" id="UP000225706"/>
    </source>
</evidence>
<reference evidence="3" key="1">
    <citation type="journal article" date="2017" name="bioRxiv">
        <title>Comparative analysis of the genomes of Stylophora pistillata and Acropora digitifera provides evidence for extensive differences between species of corals.</title>
        <authorList>
            <person name="Voolstra C.R."/>
            <person name="Li Y."/>
            <person name="Liew Y.J."/>
            <person name="Baumgarten S."/>
            <person name="Zoccola D."/>
            <person name="Flot J.-F."/>
            <person name="Tambutte S."/>
            <person name="Allemand D."/>
            <person name="Aranda M."/>
        </authorList>
    </citation>
    <scope>NUCLEOTIDE SEQUENCE [LARGE SCALE GENOMIC DNA]</scope>
</reference>
<dbReference type="OrthoDB" id="5985491at2759"/>
<name>A0A2B4S7V4_STYPI</name>
<proteinExistence type="predicted"/>
<protein>
    <recommendedName>
        <fullName evidence="4">RNA-directed DNA polymerase from mobile element jockey</fullName>
    </recommendedName>
</protein>
<sequence length="296" mass="32874">MWGNVTAKKLQAPRFHVLRKGVLMSTVLTTNLSAISTSASARTNFTGKCSMIILDGNGRRNAPLLKQKYQRPKRPPVVLPTTAPTAPTVYLVAGPSRQGSAPGLQNGNRLQKRSKPLPVGPEDRIHHLIRENQRQAVKQDSRMSGRGSCGWWSTVNTITGRDTQPQLISSVIHPDIINKYLCSINSDPEYIAPAPIDIPDDARIPTIPPHVVQLFLSKLKRTACGPDELPYWLFREFAHDLAPVVTDLFNSSLQQHKVPSSWKMADIKPIPQESPLTCCTQLRPISLTAIIMRLFE</sequence>
<evidence type="ECO:0000256" key="1">
    <source>
        <dbReference type="SAM" id="MobiDB-lite"/>
    </source>
</evidence>
<feature type="region of interest" description="Disordered" evidence="1">
    <location>
        <begin position="94"/>
        <end position="121"/>
    </location>
</feature>
<evidence type="ECO:0008006" key="4">
    <source>
        <dbReference type="Google" id="ProtNLM"/>
    </source>
</evidence>
<keyword evidence="3" id="KW-1185">Reference proteome</keyword>
<comment type="caution">
    <text evidence="2">The sequence shown here is derived from an EMBL/GenBank/DDBJ whole genome shotgun (WGS) entry which is preliminary data.</text>
</comment>
<dbReference type="EMBL" id="LSMT01000170">
    <property type="protein sequence ID" value="PFX24658.1"/>
    <property type="molecule type" value="Genomic_DNA"/>
</dbReference>
<dbReference type="AlphaFoldDB" id="A0A2B4S7V4"/>
<organism evidence="2 3">
    <name type="scientific">Stylophora pistillata</name>
    <name type="common">Smooth cauliflower coral</name>
    <dbReference type="NCBI Taxonomy" id="50429"/>
    <lineage>
        <taxon>Eukaryota</taxon>
        <taxon>Metazoa</taxon>
        <taxon>Cnidaria</taxon>
        <taxon>Anthozoa</taxon>
        <taxon>Hexacorallia</taxon>
        <taxon>Scleractinia</taxon>
        <taxon>Astrocoeniina</taxon>
        <taxon>Pocilloporidae</taxon>
        <taxon>Stylophora</taxon>
    </lineage>
</organism>
<feature type="compositionally biased region" description="Polar residues" evidence="1">
    <location>
        <begin position="97"/>
        <end position="109"/>
    </location>
</feature>
<dbReference type="Proteomes" id="UP000225706">
    <property type="component" value="Unassembled WGS sequence"/>
</dbReference>
<dbReference type="PANTHER" id="PTHR47510:SF3">
    <property type="entry name" value="ENDO_EXONUCLEASE_PHOSPHATASE DOMAIN-CONTAINING PROTEIN"/>
    <property type="match status" value="1"/>
</dbReference>
<gene>
    <name evidence="2" type="ORF">AWC38_SpisGene10718</name>
</gene>
<accession>A0A2B4S7V4</accession>
<dbReference type="PANTHER" id="PTHR47510">
    <property type="entry name" value="REVERSE TRANSCRIPTASE DOMAIN-CONTAINING PROTEIN"/>
    <property type="match status" value="1"/>
</dbReference>